<gene>
    <name evidence="2" type="ORF">SLOPH_739</name>
</gene>
<dbReference type="OMA" id="NEMHTRI"/>
<keyword evidence="1" id="KW-1133">Transmembrane helix</keyword>
<dbReference type="AlphaFoldDB" id="S7XLZ1"/>
<dbReference type="EMBL" id="ATCN01000010">
    <property type="protein sequence ID" value="EPR80114.1"/>
    <property type="molecule type" value="Genomic_DNA"/>
</dbReference>
<dbReference type="HOGENOM" id="CLU_284436_0_0_1"/>
<proteinExistence type="predicted"/>
<evidence type="ECO:0000256" key="1">
    <source>
        <dbReference type="SAM" id="Phobius"/>
    </source>
</evidence>
<organism evidence="2 3">
    <name type="scientific">Spraguea lophii (strain 42_110)</name>
    <name type="common">Microsporidian parasite</name>
    <dbReference type="NCBI Taxonomy" id="1358809"/>
    <lineage>
        <taxon>Eukaryota</taxon>
        <taxon>Fungi</taxon>
        <taxon>Fungi incertae sedis</taxon>
        <taxon>Microsporidia</taxon>
        <taxon>Spragueidae</taxon>
        <taxon>Spraguea</taxon>
    </lineage>
</organism>
<reference evidence="3" key="1">
    <citation type="journal article" date="2013" name="PLoS Genet.">
        <title>The genome of Spraguea lophii and the basis of host-microsporidian interactions.</title>
        <authorList>
            <person name="Campbell S.E."/>
            <person name="Williams T.A."/>
            <person name="Yousuf A."/>
            <person name="Soanes D.M."/>
            <person name="Paszkiewicz K.H."/>
            <person name="Williams B.A.P."/>
        </authorList>
    </citation>
    <scope>NUCLEOTIDE SEQUENCE [LARGE SCALE GENOMIC DNA]</scope>
    <source>
        <strain evidence="3">42_110</strain>
    </source>
</reference>
<keyword evidence="1" id="KW-0812">Transmembrane</keyword>
<name>S7XLZ1_SPRLO</name>
<keyword evidence="3" id="KW-1185">Reference proteome</keyword>
<evidence type="ECO:0000313" key="3">
    <source>
        <dbReference type="Proteomes" id="UP000014978"/>
    </source>
</evidence>
<accession>S7XLZ1</accession>
<protein>
    <submittedName>
        <fullName evidence="2">Uncharacterized protein</fullName>
    </submittedName>
</protein>
<evidence type="ECO:0000313" key="2">
    <source>
        <dbReference type="EMBL" id="EPR80114.1"/>
    </source>
</evidence>
<dbReference type="VEuPathDB" id="MicrosporidiaDB:SLOPH_739"/>
<keyword evidence="1" id="KW-0472">Membrane</keyword>
<sequence>MSYFLSKPWIFDLLKEQLYFFSTTDNKYKFIYTNNNIKNNNEIVEYDEKNKIELSHKDKKPDKIFQSPFGSSTYSSSQPNISSSGDTCLSFNSQIISIINSNPFYVMLSDKTHKITAFFTPKSCKQYYLIYDSPLSEINGSMITITDCEFISMNDDFWKFRNDNNVFTTGIDQKIKNKENQMNGILLVVHQFIYHGSESSMIGTPSDINKIDFKIDKNIFMIDRNNIFINDRLFTNHDNNIKRSICLYNNDSVISKNEIFINDSKIERNLKEEIDMKKNCKIESKNFIPLFKKKPEVFFDEDKEESKDLEIFKYFCEDLCNKENKKNKSLDYKFIKDTGDRDVNTNESETKTKELLQRIVKIDGIKQNVFITFNKIMDDSMLNNNQNNNKTQDKLNDPDSVSDISSLVEDIQSIKYMKNIKFNDILVKPEKALKNTNNVSTDKNLINEEHKGKLSDKKNEEIYDDGKNLKSSISILDDYSDIIIPSYKKSQTKKYSYEQNKFNENIVIQKNQERDMNEMHTRILNNRINVKEEVNTNIISLNSEDSNSLIFNESISFKTKNHPYSSVENMKIEDNLKKCTTVKIPIKNNFKETLSSPHRDKIFKSTDRKLEQNSNNEINQNVNNTKSDIVIKQNYPEPKILNESLIKISHKISLASKSKNKQNNINNSFIFNNNTKENKKNEILLFSIRYNSDEWNFVENEYNELVQNNTVDSSFMHKKIYSLLYKEVKNTYNNEIIEYKSLDCKEDDIEDKSTINTESSQNNMKNTFESNSQNLMNCNEDDFYESLKKYKQINGFEYTNIKIKIRKTYEYLDYDKYNSDYDEYNLGINLEEYESDISKNEFYLGSKIEEKEDIELSEDSIKSNQHTISESISDNESSNDTIDAINNIISNVSYNTENKNYHRNKYKIDDSSISQNIAERSSFDFINHSFSSNENNKYDNEPIDNFIEIKEENISKDFINHNTDKTNIIDEYDISSIEELDVCRSEINNEENKFNQMKEEDITSNFSNDTFLRNNIIRYDNSNNINYNLYYYPFHNILFYSAMNSIFYINLLNIIYFNSRSWIIKSKIKIKERKRKRKKFYDILSDCDSSSE</sequence>
<dbReference type="Proteomes" id="UP000014978">
    <property type="component" value="Unassembled WGS sequence"/>
</dbReference>
<dbReference type="InParanoid" id="S7XLZ1"/>
<feature type="transmembrane region" description="Helical" evidence="1">
    <location>
        <begin position="1037"/>
        <end position="1057"/>
    </location>
</feature>
<comment type="caution">
    <text evidence="2">The sequence shown here is derived from an EMBL/GenBank/DDBJ whole genome shotgun (WGS) entry which is preliminary data.</text>
</comment>